<dbReference type="GO" id="GO:0003677">
    <property type="term" value="F:DNA binding"/>
    <property type="evidence" value="ECO:0007669"/>
    <property type="project" value="UniProtKB-KW"/>
</dbReference>
<keyword evidence="3" id="KW-0805">Transcription regulation</keyword>
<evidence type="ECO:0000256" key="6">
    <source>
        <dbReference type="ARBA" id="ARBA00023242"/>
    </source>
</evidence>
<evidence type="ECO:0000313" key="7">
    <source>
        <dbReference type="EMBL" id="TVY38518.1"/>
    </source>
</evidence>
<keyword evidence="4" id="KW-0238">DNA-binding</keyword>
<comment type="caution">
    <text evidence="7">The sequence shown here is derived from an EMBL/GenBank/DDBJ whole genome shotgun (WGS) entry which is preliminary data.</text>
</comment>
<evidence type="ECO:0000256" key="2">
    <source>
        <dbReference type="ARBA" id="ARBA00022833"/>
    </source>
</evidence>
<keyword evidence="5" id="KW-0804">Transcription</keyword>
<organism evidence="7 8">
    <name type="scientific">Lachnellula subtilissima</name>
    <dbReference type="NCBI Taxonomy" id="602034"/>
    <lineage>
        <taxon>Eukaryota</taxon>
        <taxon>Fungi</taxon>
        <taxon>Dikarya</taxon>
        <taxon>Ascomycota</taxon>
        <taxon>Pezizomycotina</taxon>
        <taxon>Leotiomycetes</taxon>
        <taxon>Helotiales</taxon>
        <taxon>Lachnaceae</taxon>
        <taxon>Lachnellula</taxon>
    </lineage>
</organism>
<accession>A0A8H8RPV2</accession>
<evidence type="ECO:0000256" key="4">
    <source>
        <dbReference type="ARBA" id="ARBA00023125"/>
    </source>
</evidence>
<sequence length="600" mass="66630">MGVEIGPLKEQLPPRLTDWGKERNRKRKPTMLSGASYGFACMHVSGTLRKSDQARTLPRNFASYISKDSNLDVVKFTPTGLVEAAIEFLKQNVRPIRIFIVEKSHVRASQRLKQVVLLATTASQMRRDQARMLKMRELRKEMCRLPLERGESSGEGVKSSSPAEAAFQSVDARRFHAFAITLSFPLSSAVPPTYTSSDFLSFPYATRCGLRQPINPTTDRGHCSVEPSHQGTQYGEALKGIQKMVATGQDSMRIALISALLIFCFESLHGDFRQAIVQVQSAIDMIVKRITNNPQAYHYPRVNALGIRGSSEIDDDLLTAFMRLDRPSLTLLSKRKENAPLLTTRIFTLLFSEEHLEIPRGFASTAEARVYLEDLKWRVLTTTQPPKSVTSFWQEELEEENSPDFSIVPLQLKQWYEGSGALNSSSNLAIEFAHWHDAFSPLLNYATTPPGESMFLGAVTLHIQALAADLLASGSSGSTLSSPTSSSSQSMAAGPSAGNLNRFPTVHAILSFSRQLVAHPKFIKGFVFDIGIIPSLTKVIMVCPDRNLKREAIDVLRSMEPRREGVWDSSAVARAGEISLEEEDGRMDLDMIDPNLLEIL</sequence>
<evidence type="ECO:0000313" key="8">
    <source>
        <dbReference type="Proteomes" id="UP000462212"/>
    </source>
</evidence>
<proteinExistence type="predicted"/>
<dbReference type="PANTHER" id="PTHR36206:SF4">
    <property type="entry name" value="HYPOTHETICAL CONSERVED PROTEIN (EUROFUNG)-RELATED"/>
    <property type="match status" value="1"/>
</dbReference>
<keyword evidence="6" id="KW-0539">Nucleus</keyword>
<name>A0A8H8RPV2_9HELO</name>
<evidence type="ECO:0000256" key="5">
    <source>
        <dbReference type="ARBA" id="ARBA00023163"/>
    </source>
</evidence>
<keyword evidence="8" id="KW-1185">Reference proteome</keyword>
<protein>
    <submittedName>
        <fullName evidence="7">Uncharacterized protein</fullName>
    </submittedName>
</protein>
<dbReference type="EMBL" id="QGMJ01000279">
    <property type="protein sequence ID" value="TVY38518.1"/>
    <property type="molecule type" value="Genomic_DNA"/>
</dbReference>
<keyword evidence="2" id="KW-0862">Zinc</keyword>
<dbReference type="Proteomes" id="UP000462212">
    <property type="component" value="Unassembled WGS sequence"/>
</dbReference>
<gene>
    <name evidence="7" type="ORF">LSUB1_G005844</name>
</gene>
<dbReference type="OrthoDB" id="3172332at2759"/>
<reference evidence="7 8" key="1">
    <citation type="submission" date="2018-05" db="EMBL/GenBank/DDBJ databases">
        <title>Genome sequencing and assembly of the regulated plant pathogen Lachnellula willkommii and related sister species for the development of diagnostic species identification markers.</title>
        <authorList>
            <person name="Giroux E."/>
            <person name="Bilodeau G."/>
        </authorList>
    </citation>
    <scope>NUCLEOTIDE SEQUENCE [LARGE SCALE GENOMIC DNA]</scope>
    <source>
        <strain evidence="7 8">CBS 197.66</strain>
    </source>
</reference>
<evidence type="ECO:0000256" key="3">
    <source>
        <dbReference type="ARBA" id="ARBA00023015"/>
    </source>
</evidence>
<dbReference type="AlphaFoldDB" id="A0A8H8RPV2"/>
<keyword evidence="1" id="KW-0479">Metal-binding</keyword>
<dbReference type="PANTHER" id="PTHR36206">
    <property type="entry name" value="ASPERCRYPTIN BIOSYNTHESIS CLUSTER-SPECIFIC TRANSCRIPTION REGULATOR ATNN-RELATED"/>
    <property type="match status" value="1"/>
</dbReference>
<dbReference type="GO" id="GO:0046872">
    <property type="term" value="F:metal ion binding"/>
    <property type="evidence" value="ECO:0007669"/>
    <property type="project" value="UniProtKB-KW"/>
</dbReference>
<evidence type="ECO:0000256" key="1">
    <source>
        <dbReference type="ARBA" id="ARBA00022723"/>
    </source>
</evidence>
<dbReference type="InterPro" id="IPR052360">
    <property type="entry name" value="Transcr_Regulatory_Proteins"/>
</dbReference>